<dbReference type="EMBL" id="CP046620">
    <property type="protein sequence ID" value="QHQ35129.1"/>
    <property type="molecule type" value="Genomic_DNA"/>
</dbReference>
<evidence type="ECO:0000256" key="14">
    <source>
        <dbReference type="PROSITE-ProRule" id="PRU01360"/>
    </source>
</evidence>
<evidence type="ECO:0000256" key="9">
    <source>
        <dbReference type="ARBA" id="ARBA00023065"/>
    </source>
</evidence>
<dbReference type="GO" id="GO:0015891">
    <property type="term" value="P:siderophore transport"/>
    <property type="evidence" value="ECO:0007669"/>
    <property type="project" value="InterPro"/>
</dbReference>
<organism evidence="19 20">
    <name type="scientific">Algicella marina</name>
    <dbReference type="NCBI Taxonomy" id="2683284"/>
    <lineage>
        <taxon>Bacteria</taxon>
        <taxon>Pseudomonadati</taxon>
        <taxon>Pseudomonadota</taxon>
        <taxon>Alphaproteobacteria</taxon>
        <taxon>Rhodobacterales</taxon>
        <taxon>Paracoccaceae</taxon>
        <taxon>Algicella</taxon>
    </lineage>
</organism>
<dbReference type="Pfam" id="PF00593">
    <property type="entry name" value="TonB_dep_Rec_b-barrel"/>
    <property type="match status" value="1"/>
</dbReference>
<keyword evidence="10 15" id="KW-0798">TonB box</keyword>
<dbReference type="PROSITE" id="PS52016">
    <property type="entry name" value="TONB_DEPENDENT_REC_3"/>
    <property type="match status" value="1"/>
</dbReference>
<evidence type="ECO:0000256" key="4">
    <source>
        <dbReference type="ARBA" id="ARBA00022452"/>
    </source>
</evidence>
<evidence type="ECO:0000256" key="11">
    <source>
        <dbReference type="ARBA" id="ARBA00023136"/>
    </source>
</evidence>
<dbReference type="InterPro" id="IPR010105">
    <property type="entry name" value="TonB_sidphr_rcpt"/>
</dbReference>
<gene>
    <name evidence="19" type="ORF">GO499_07925</name>
</gene>
<keyword evidence="4 14" id="KW-1134">Transmembrane beta strand</keyword>
<dbReference type="Pfam" id="PF07715">
    <property type="entry name" value="Plug"/>
    <property type="match status" value="1"/>
</dbReference>
<dbReference type="InterPro" id="IPR039426">
    <property type="entry name" value="TonB-dep_rcpt-like"/>
</dbReference>
<protein>
    <submittedName>
        <fullName evidence="19">TonB-dependent siderophore receptor</fullName>
    </submittedName>
</protein>
<dbReference type="InterPro" id="IPR012910">
    <property type="entry name" value="Plug_dom"/>
</dbReference>
<evidence type="ECO:0000256" key="1">
    <source>
        <dbReference type="ARBA" id="ARBA00004571"/>
    </source>
</evidence>
<feature type="chain" id="PRO_5026813056" evidence="16">
    <location>
        <begin position="31"/>
        <end position="711"/>
    </location>
</feature>
<feature type="domain" description="TonB-dependent receptor plug" evidence="18">
    <location>
        <begin position="73"/>
        <end position="175"/>
    </location>
</feature>
<evidence type="ECO:0000256" key="6">
    <source>
        <dbReference type="ARBA" id="ARBA00022692"/>
    </source>
</evidence>
<evidence type="ECO:0000256" key="16">
    <source>
        <dbReference type="SAM" id="SignalP"/>
    </source>
</evidence>
<evidence type="ECO:0000313" key="19">
    <source>
        <dbReference type="EMBL" id="QHQ35129.1"/>
    </source>
</evidence>
<dbReference type="AlphaFoldDB" id="A0A6P1T1G9"/>
<dbReference type="GO" id="GO:0009279">
    <property type="term" value="C:cell outer membrane"/>
    <property type="evidence" value="ECO:0007669"/>
    <property type="project" value="UniProtKB-SubCell"/>
</dbReference>
<dbReference type="CDD" id="cd01347">
    <property type="entry name" value="ligand_gated_channel"/>
    <property type="match status" value="1"/>
</dbReference>
<evidence type="ECO:0000256" key="5">
    <source>
        <dbReference type="ARBA" id="ARBA00022496"/>
    </source>
</evidence>
<dbReference type="Gene3D" id="2.40.170.20">
    <property type="entry name" value="TonB-dependent receptor, beta-barrel domain"/>
    <property type="match status" value="1"/>
</dbReference>
<accession>A0A6P1T1G9</accession>
<keyword evidence="20" id="KW-1185">Reference proteome</keyword>
<keyword evidence="5" id="KW-0410">Iron transport</keyword>
<evidence type="ECO:0000259" key="18">
    <source>
        <dbReference type="Pfam" id="PF07715"/>
    </source>
</evidence>
<dbReference type="GO" id="GO:0038023">
    <property type="term" value="F:signaling receptor activity"/>
    <property type="evidence" value="ECO:0007669"/>
    <property type="project" value="InterPro"/>
</dbReference>
<evidence type="ECO:0000256" key="8">
    <source>
        <dbReference type="ARBA" id="ARBA00023004"/>
    </source>
</evidence>
<dbReference type="KEGG" id="amaq:GO499_07925"/>
<dbReference type="PANTHER" id="PTHR32552:SF68">
    <property type="entry name" value="FERRICHROME OUTER MEMBRANE TRANSPORTER_PHAGE RECEPTOR"/>
    <property type="match status" value="1"/>
</dbReference>
<evidence type="ECO:0000256" key="7">
    <source>
        <dbReference type="ARBA" id="ARBA00022729"/>
    </source>
</evidence>
<dbReference type="InterPro" id="IPR036942">
    <property type="entry name" value="Beta-barrel_TonB_sf"/>
</dbReference>
<comment type="similarity">
    <text evidence="2 14 15">Belongs to the TonB-dependent receptor family.</text>
</comment>
<keyword evidence="12 19" id="KW-0675">Receptor</keyword>
<name>A0A6P1T1G9_9RHOB</name>
<keyword evidence="3 14" id="KW-0813">Transport</keyword>
<keyword evidence="9" id="KW-0406">Ion transport</keyword>
<feature type="signal peptide" evidence="16">
    <location>
        <begin position="1"/>
        <end position="30"/>
    </location>
</feature>
<keyword evidence="6 14" id="KW-0812">Transmembrane</keyword>
<evidence type="ECO:0000256" key="13">
    <source>
        <dbReference type="ARBA" id="ARBA00023237"/>
    </source>
</evidence>
<dbReference type="RefSeq" id="WP_161861694.1">
    <property type="nucleotide sequence ID" value="NZ_CP046620.1"/>
</dbReference>
<evidence type="ECO:0000313" key="20">
    <source>
        <dbReference type="Proteomes" id="UP000464495"/>
    </source>
</evidence>
<keyword evidence="11 14" id="KW-0472">Membrane</keyword>
<reference evidence="19 20" key="1">
    <citation type="submission" date="2019-12" db="EMBL/GenBank/DDBJ databases">
        <title>Complete genome sequence of Algicella marina strain 9Alg 56(T) isolated from the red alga Tichocarpus crinitus.</title>
        <authorList>
            <person name="Kim S.-G."/>
            <person name="Nedashkovskaya O.I."/>
        </authorList>
    </citation>
    <scope>NUCLEOTIDE SEQUENCE [LARGE SCALE GENOMIC DNA]</scope>
    <source>
        <strain evidence="19 20">9Alg 56</strain>
    </source>
</reference>
<dbReference type="Proteomes" id="UP000464495">
    <property type="component" value="Chromosome"/>
</dbReference>
<evidence type="ECO:0000259" key="17">
    <source>
        <dbReference type="Pfam" id="PF00593"/>
    </source>
</evidence>
<dbReference type="PANTHER" id="PTHR32552">
    <property type="entry name" value="FERRICHROME IRON RECEPTOR-RELATED"/>
    <property type="match status" value="1"/>
</dbReference>
<evidence type="ECO:0000256" key="12">
    <source>
        <dbReference type="ARBA" id="ARBA00023170"/>
    </source>
</evidence>
<keyword evidence="7 16" id="KW-0732">Signal</keyword>
<dbReference type="NCBIfam" id="TIGR01783">
    <property type="entry name" value="TonB-siderophor"/>
    <property type="match status" value="1"/>
</dbReference>
<keyword evidence="8" id="KW-0408">Iron</keyword>
<evidence type="ECO:0000256" key="3">
    <source>
        <dbReference type="ARBA" id="ARBA00022448"/>
    </source>
</evidence>
<feature type="domain" description="TonB-dependent receptor-like beta-barrel" evidence="17">
    <location>
        <begin position="267"/>
        <end position="680"/>
    </location>
</feature>
<sequence>MMRVSPARRAILNFSVGPLLLLSASTAALAQEGDQFVDLGTFVLRNQEDATGPVGDDNNPPTVTGSKIPLQISEIPQSVSVLGREDIDRFDANRVSEALRYTAGVTADVYGDDNDYDWLRVRGFQADQTGVYLDNAQNLAFAFGSFYIDPFTLERIEVLRGPSSALYGGSNPGGIVNYVSKRPGGRIREFTLGVSDAIGGWAEFDVGDDLAGGRSYRVVGRIEGGDKYDDFNSGLRGTLAPSFRLETDGGTEITLLANIHVADEQHNGSTFLPYEGTVVPTEEFGFIDPDANFSDPDWDSYAREQASFTAIVEHGFENGFTLTGIGRVGIASVEESYWYPFGYAGYSPTPTDADGTLAMLAFEHDTLARTAQTDIRYYGTVETGPVSHDLLFGLDARYYWLDETQAVGFGSNSVVDPTPPGTPVLGAPYQDAVTTQQQVGLYFQNQMRYGGWLGTFNLRHDFVDTEQDGAAGFSRHDSETSYRVALAYELANGFTPYVAYSSFFDPIIASPANGVTEPEQGDQIEVGFKWAPEGGNFSLAAAAFEIHRENVVTGVFPSYDQLGEVRSRGVEIEGKYAFGNGLQVGAAATFLDAEVTEDSDPTLIGTTPTLIPETDLSLYAAYDFGGRLDGLTLGAGVRHLGESFATASNTLKVDSSTIVDMFASYEFANGWEGNLSVTNVADERYVTGCETEFVCSYGSGREFSLSLTSRF</sequence>
<dbReference type="InterPro" id="IPR000531">
    <property type="entry name" value="Beta-barrel_TonB"/>
</dbReference>
<dbReference type="SUPFAM" id="SSF56935">
    <property type="entry name" value="Porins"/>
    <property type="match status" value="1"/>
</dbReference>
<dbReference type="Gene3D" id="2.170.130.10">
    <property type="entry name" value="TonB-dependent receptor, plug domain"/>
    <property type="match status" value="1"/>
</dbReference>
<dbReference type="GO" id="GO:0015344">
    <property type="term" value="F:siderophore uptake transmembrane transporter activity"/>
    <property type="evidence" value="ECO:0007669"/>
    <property type="project" value="TreeGrafter"/>
</dbReference>
<evidence type="ECO:0000256" key="10">
    <source>
        <dbReference type="ARBA" id="ARBA00023077"/>
    </source>
</evidence>
<evidence type="ECO:0000256" key="2">
    <source>
        <dbReference type="ARBA" id="ARBA00009810"/>
    </source>
</evidence>
<dbReference type="InterPro" id="IPR037066">
    <property type="entry name" value="Plug_dom_sf"/>
</dbReference>
<evidence type="ECO:0000256" key="15">
    <source>
        <dbReference type="RuleBase" id="RU003357"/>
    </source>
</evidence>
<proteinExistence type="inferred from homology"/>
<keyword evidence="13 14" id="KW-0998">Cell outer membrane</keyword>
<comment type="subcellular location">
    <subcellularLocation>
        <location evidence="1 14">Cell outer membrane</location>
        <topology evidence="1 14">Multi-pass membrane protein</topology>
    </subcellularLocation>
</comment>